<reference evidence="2 3" key="1">
    <citation type="submission" date="2020-05" db="EMBL/GenBank/DDBJ databases">
        <title>Whole genome shotgun sequence of Streptomyces microflavus NBRC 13062.</title>
        <authorList>
            <person name="Komaki H."/>
            <person name="Tamura T."/>
        </authorList>
    </citation>
    <scope>NUCLEOTIDE SEQUENCE [LARGE SCALE GENOMIC DNA]</scope>
    <source>
        <strain evidence="2 3">NBRC 13062</strain>
    </source>
</reference>
<sequence>MVDTSRADRVGEFRGVAGPHWSLRPVGGGREWEAEPRHVRPALLIEQLRARTARLNARSRGKCCEGTRPTNPSVLPTGSGAVRMRDLDYVAAVTATGGGRTVWLGGIAVPHRRLVLRWLRRQALRLADGHGRHLPPGSPWLRARDVRPVTFHGSDAPEGLRAWAGDEGRQDEAICALESGHPALLTVVDPAVGLRVTLAGWSVGWPVGWPGGRPVGSAHQPPPY</sequence>
<name>A0A7J0CWE8_STRMI</name>
<proteinExistence type="predicted"/>
<dbReference type="EMBL" id="BLWD01000001">
    <property type="protein sequence ID" value="GFN06856.1"/>
    <property type="molecule type" value="Genomic_DNA"/>
</dbReference>
<gene>
    <name evidence="2" type="ORF">Smic_54120</name>
</gene>
<dbReference type="Proteomes" id="UP000498740">
    <property type="component" value="Unassembled WGS sequence"/>
</dbReference>
<evidence type="ECO:0000256" key="1">
    <source>
        <dbReference type="SAM" id="MobiDB-lite"/>
    </source>
</evidence>
<evidence type="ECO:0000313" key="3">
    <source>
        <dbReference type="Proteomes" id="UP000498740"/>
    </source>
</evidence>
<accession>A0A7J0CWE8</accession>
<comment type="caution">
    <text evidence="2">The sequence shown here is derived from an EMBL/GenBank/DDBJ whole genome shotgun (WGS) entry which is preliminary data.</text>
</comment>
<dbReference type="AlphaFoldDB" id="A0A7J0CWE8"/>
<protein>
    <submittedName>
        <fullName evidence="2">Uncharacterized protein</fullName>
    </submittedName>
</protein>
<organism evidence="2 3">
    <name type="scientific">Streptomyces microflavus</name>
    <name type="common">Streptomyces lipmanii</name>
    <dbReference type="NCBI Taxonomy" id="1919"/>
    <lineage>
        <taxon>Bacteria</taxon>
        <taxon>Bacillati</taxon>
        <taxon>Actinomycetota</taxon>
        <taxon>Actinomycetes</taxon>
        <taxon>Kitasatosporales</taxon>
        <taxon>Streptomycetaceae</taxon>
        <taxon>Streptomyces</taxon>
    </lineage>
</organism>
<evidence type="ECO:0000313" key="2">
    <source>
        <dbReference type="EMBL" id="GFN06856.1"/>
    </source>
</evidence>
<feature type="region of interest" description="Disordered" evidence="1">
    <location>
        <begin position="59"/>
        <end position="79"/>
    </location>
</feature>